<protein>
    <submittedName>
        <fullName evidence="1">GP4</fullName>
    </submittedName>
</protein>
<reference evidence="1" key="1">
    <citation type="journal article" date="2020" name="Transbound. Emerg. Dis.">
        <title>A potential endemic strain in China: NADC34-like porcine reproductive and respiratory syndrome virus.</title>
        <authorList>
            <person name="Xu H."/>
            <person name="Song S."/>
            <person name="Zhao J."/>
            <person name="Leng C."/>
            <person name="Fu J."/>
            <person name="Li C."/>
            <person name="Tang Y.D."/>
            <person name="Xiang L."/>
            <person name="Peng J."/>
            <person name="Wang Q."/>
            <person name="Zhao H."/>
            <person name="An T."/>
            <person name="Cai X."/>
            <person name="Zhang H."/>
            <person name="Tian Z.J."/>
        </authorList>
    </citation>
    <scope>NUCLEOTIDE SEQUENCE</scope>
    <source>
        <strain evidence="1">HLJZD30-1902</strain>
    </source>
</reference>
<dbReference type="GO" id="GO:0019031">
    <property type="term" value="C:viral envelope"/>
    <property type="evidence" value="ECO:0007669"/>
    <property type="project" value="InterPro"/>
</dbReference>
<evidence type="ECO:0000313" key="1">
    <source>
        <dbReference type="EMBL" id="QIC50046.1"/>
    </source>
</evidence>
<name>A0A6C0WVM7_PRRSV</name>
<proteinExistence type="predicted"/>
<dbReference type="InterPro" id="IPR003412">
    <property type="entry name" value="Arteri_GP4"/>
</dbReference>
<dbReference type="Pfam" id="PF02497">
    <property type="entry name" value="Arteri_GP4"/>
    <property type="match status" value="1"/>
</dbReference>
<dbReference type="EMBL" id="MN648055">
    <property type="protein sequence ID" value="QIC50046.1"/>
    <property type="molecule type" value="Genomic_RNA"/>
</dbReference>
<gene>
    <name evidence="1" type="primary">ORF4</name>
</gene>
<accession>A0A6C0WVM7</accession>
<organism evidence="1">
    <name type="scientific">Porcine reproductive and respiratory syndrome virus</name>
    <name type="common">PRRSV</name>
    <dbReference type="NCBI Taxonomy" id="28344"/>
    <lineage>
        <taxon>Viruses</taxon>
        <taxon>Riboviria</taxon>
        <taxon>Orthornavirae</taxon>
        <taxon>Pisuviricota</taxon>
        <taxon>Pisoniviricetes</taxon>
        <taxon>Nidovirales</taxon>
        <taxon>Arnidovirineae</taxon>
        <taxon>Arteriviridae</taxon>
        <taxon>Variarterivirinae</taxon>
        <taxon>Betaarterivirus</taxon>
        <taxon>Ampobartevirus</taxon>
        <taxon>Betaarterivirus americense</taxon>
    </lineage>
</organism>
<organismHost>
    <name type="scientific">Sus scrofa</name>
    <name type="common">Pig</name>
    <dbReference type="NCBI Taxonomy" id="9823"/>
</organismHost>
<sequence>MAASFLFLLVGFECFMVSQAFACKPCFSASLSDIKTNTTSAASSVVLQDISCLRHNNPSSAAFRKIPQCRTAIGTPVYITITANVTDENYLHSSDLLMLSSCLFYASEMSEKGFKVIFGNVSGIVAVCVNFTSYVQHVKEFTQRSLVVDHVRLLHFMTPETMRWATVLACLFAILLAI</sequence>